<comment type="caution">
    <text evidence="1">The sequence shown here is derived from an EMBL/GenBank/DDBJ whole genome shotgun (WGS) entry which is preliminary data.</text>
</comment>
<accession>A0ABR1BG45</accession>
<sequence>MESLSANIHFVTLNRRTLSSELDLSRLLPYLCVLFVALQETRILRRLVISIENNTTYCDHADEKKVVRLHDICEERLQRLDEGN</sequence>
<organism evidence="1 2">
    <name type="scientific">Necator americanus</name>
    <name type="common">Human hookworm</name>
    <dbReference type="NCBI Taxonomy" id="51031"/>
    <lineage>
        <taxon>Eukaryota</taxon>
        <taxon>Metazoa</taxon>
        <taxon>Ecdysozoa</taxon>
        <taxon>Nematoda</taxon>
        <taxon>Chromadorea</taxon>
        <taxon>Rhabditida</taxon>
        <taxon>Rhabditina</taxon>
        <taxon>Rhabditomorpha</taxon>
        <taxon>Strongyloidea</taxon>
        <taxon>Ancylostomatidae</taxon>
        <taxon>Bunostominae</taxon>
        <taxon>Necator</taxon>
    </lineage>
</organism>
<evidence type="ECO:0000313" key="1">
    <source>
        <dbReference type="EMBL" id="KAK6725507.1"/>
    </source>
</evidence>
<name>A0ABR1BG45_NECAM</name>
<proteinExistence type="predicted"/>
<keyword evidence="2" id="KW-1185">Reference proteome</keyword>
<reference evidence="1 2" key="1">
    <citation type="submission" date="2023-08" db="EMBL/GenBank/DDBJ databases">
        <title>A Necator americanus chromosomal reference genome.</title>
        <authorList>
            <person name="Ilik V."/>
            <person name="Petrzelkova K.J."/>
            <person name="Pardy F."/>
            <person name="Fuh T."/>
            <person name="Niatou-Singa F.S."/>
            <person name="Gouil Q."/>
            <person name="Baker L."/>
            <person name="Ritchie M.E."/>
            <person name="Jex A.R."/>
            <person name="Gazzola D."/>
            <person name="Li H."/>
            <person name="Toshio Fujiwara R."/>
            <person name="Zhan B."/>
            <person name="Aroian R.V."/>
            <person name="Pafco B."/>
            <person name="Schwarz E.M."/>
        </authorList>
    </citation>
    <scope>NUCLEOTIDE SEQUENCE [LARGE SCALE GENOMIC DNA]</scope>
    <source>
        <strain evidence="1 2">Aroian</strain>
        <tissue evidence="1">Whole animal</tissue>
    </source>
</reference>
<evidence type="ECO:0000313" key="2">
    <source>
        <dbReference type="Proteomes" id="UP001303046"/>
    </source>
</evidence>
<protein>
    <submittedName>
        <fullName evidence="1">Uncharacterized protein</fullName>
    </submittedName>
</protein>
<dbReference type="Proteomes" id="UP001303046">
    <property type="component" value="Unassembled WGS sequence"/>
</dbReference>
<gene>
    <name evidence="1" type="primary">Necator_chrI.g183</name>
    <name evidence="1" type="ORF">RB195_004062</name>
</gene>
<dbReference type="EMBL" id="JAVFWL010000001">
    <property type="protein sequence ID" value="KAK6725507.1"/>
    <property type="molecule type" value="Genomic_DNA"/>
</dbReference>